<evidence type="ECO:0000256" key="1">
    <source>
        <dbReference type="ARBA" id="ARBA00004479"/>
    </source>
</evidence>
<dbReference type="InterPro" id="IPR003591">
    <property type="entry name" value="Leu-rich_rpt_typical-subtyp"/>
</dbReference>
<feature type="domain" description="Protein kinase" evidence="21">
    <location>
        <begin position="972"/>
        <end position="1246"/>
    </location>
</feature>
<evidence type="ECO:0000313" key="22">
    <source>
        <dbReference type="EMBL" id="KAG6680780.1"/>
    </source>
</evidence>
<keyword evidence="5" id="KW-0433">Leucine-rich repeat</keyword>
<evidence type="ECO:0000256" key="9">
    <source>
        <dbReference type="ARBA" id="ARBA00022737"/>
    </source>
</evidence>
<dbReference type="Pfam" id="PF08263">
    <property type="entry name" value="LRRNT_2"/>
    <property type="match status" value="1"/>
</dbReference>
<evidence type="ECO:0000256" key="15">
    <source>
        <dbReference type="ARBA" id="ARBA00023170"/>
    </source>
</evidence>
<dbReference type="PROSITE" id="PS00108">
    <property type="entry name" value="PROTEIN_KINASE_ST"/>
    <property type="match status" value="2"/>
</dbReference>
<keyword evidence="10 19" id="KW-0547">Nucleotide-binding</keyword>
<evidence type="ECO:0000256" key="8">
    <source>
        <dbReference type="ARBA" id="ARBA00022729"/>
    </source>
</evidence>
<feature type="transmembrane region" description="Helical" evidence="20">
    <location>
        <begin position="906"/>
        <end position="930"/>
    </location>
</feature>
<dbReference type="PROSITE" id="PS00107">
    <property type="entry name" value="PROTEIN_KINASE_ATP"/>
    <property type="match status" value="2"/>
</dbReference>
<dbReference type="SMART" id="SM00369">
    <property type="entry name" value="LRR_TYP"/>
    <property type="match status" value="5"/>
</dbReference>
<keyword evidence="14 20" id="KW-0472">Membrane</keyword>
<feature type="binding site" evidence="19">
    <location>
        <position position="132"/>
    </location>
    <ligand>
        <name>ATP</name>
        <dbReference type="ChEBI" id="CHEBI:30616"/>
    </ligand>
</feature>
<evidence type="ECO:0000256" key="17">
    <source>
        <dbReference type="ARBA" id="ARBA00047899"/>
    </source>
</evidence>
<dbReference type="PANTHER" id="PTHR45974">
    <property type="entry name" value="RECEPTOR-LIKE PROTEIN 55"/>
    <property type="match status" value="1"/>
</dbReference>
<evidence type="ECO:0000256" key="5">
    <source>
        <dbReference type="ARBA" id="ARBA00022614"/>
    </source>
</evidence>
<gene>
    <name evidence="22" type="ORF">I3842_13G060500</name>
</gene>
<comment type="caution">
    <text evidence="22">The sequence shown here is derived from an EMBL/GenBank/DDBJ whole genome shotgun (WGS) entry which is preliminary data.</text>
</comment>
<keyword evidence="11" id="KW-0418">Kinase</keyword>
<organism evidence="22 23">
    <name type="scientific">Carya illinoinensis</name>
    <name type="common">Pecan</name>
    <dbReference type="NCBI Taxonomy" id="32201"/>
    <lineage>
        <taxon>Eukaryota</taxon>
        <taxon>Viridiplantae</taxon>
        <taxon>Streptophyta</taxon>
        <taxon>Embryophyta</taxon>
        <taxon>Tracheophyta</taxon>
        <taxon>Spermatophyta</taxon>
        <taxon>Magnoliopsida</taxon>
        <taxon>eudicotyledons</taxon>
        <taxon>Gunneridae</taxon>
        <taxon>Pentapetalae</taxon>
        <taxon>rosids</taxon>
        <taxon>fabids</taxon>
        <taxon>Fagales</taxon>
        <taxon>Juglandaceae</taxon>
        <taxon>Carya</taxon>
    </lineage>
</organism>
<dbReference type="CDD" id="cd14066">
    <property type="entry name" value="STKc_IRAK"/>
    <property type="match status" value="1"/>
</dbReference>
<protein>
    <recommendedName>
        <fullName evidence="3">non-specific serine/threonine protein kinase</fullName>
        <ecNumber evidence="3">2.7.11.1</ecNumber>
    </recommendedName>
</protein>
<dbReference type="InterPro" id="IPR008271">
    <property type="entry name" value="Ser/Thr_kinase_AS"/>
</dbReference>
<dbReference type="FunFam" id="3.80.10.10:FF:000387">
    <property type="entry name" value="Probable LRR receptor-like serine/threonine-protein kinase At1g06840"/>
    <property type="match status" value="1"/>
</dbReference>
<keyword evidence="7 20" id="KW-0812">Transmembrane</keyword>
<dbReference type="Pfam" id="PF13855">
    <property type="entry name" value="LRR_8"/>
    <property type="match status" value="1"/>
</dbReference>
<keyword evidence="15" id="KW-0675">Receptor</keyword>
<keyword evidence="16" id="KW-0325">Glycoprotein</keyword>
<keyword evidence="12 19" id="KW-0067">ATP-binding</keyword>
<feature type="transmembrane region" description="Helical" evidence="20">
    <location>
        <begin position="7"/>
        <end position="27"/>
    </location>
</feature>
<dbReference type="FunFam" id="3.30.200.20:FF:000328">
    <property type="entry name" value="Leucine-rich repeat protein kinase family protein"/>
    <property type="match status" value="2"/>
</dbReference>
<evidence type="ECO:0000256" key="14">
    <source>
        <dbReference type="ARBA" id="ARBA00023136"/>
    </source>
</evidence>
<comment type="subcellular location">
    <subcellularLocation>
        <location evidence="1">Membrane</location>
        <topology evidence="1">Single-pass type I membrane protein</topology>
    </subcellularLocation>
</comment>
<feature type="transmembrane region" description="Helical" evidence="20">
    <location>
        <begin position="39"/>
        <end position="63"/>
    </location>
</feature>
<dbReference type="PANTHER" id="PTHR45974:SF134">
    <property type="entry name" value="OS01G0960400 PROTEIN"/>
    <property type="match status" value="1"/>
</dbReference>
<dbReference type="GO" id="GO:0004674">
    <property type="term" value="F:protein serine/threonine kinase activity"/>
    <property type="evidence" value="ECO:0007669"/>
    <property type="project" value="UniProtKB-KW"/>
</dbReference>
<comment type="catalytic activity">
    <reaction evidence="17">
        <text>L-threonyl-[protein] + ATP = O-phospho-L-threonyl-[protein] + ADP + H(+)</text>
        <dbReference type="Rhea" id="RHEA:46608"/>
        <dbReference type="Rhea" id="RHEA-COMP:11060"/>
        <dbReference type="Rhea" id="RHEA-COMP:11605"/>
        <dbReference type="ChEBI" id="CHEBI:15378"/>
        <dbReference type="ChEBI" id="CHEBI:30013"/>
        <dbReference type="ChEBI" id="CHEBI:30616"/>
        <dbReference type="ChEBI" id="CHEBI:61977"/>
        <dbReference type="ChEBI" id="CHEBI:456216"/>
        <dbReference type="EC" id="2.7.11.1"/>
    </reaction>
</comment>
<keyword evidence="4" id="KW-0723">Serine/threonine-protein kinase</keyword>
<comment type="catalytic activity">
    <reaction evidence="18">
        <text>L-seryl-[protein] + ATP = O-phospho-L-seryl-[protein] + ADP + H(+)</text>
        <dbReference type="Rhea" id="RHEA:17989"/>
        <dbReference type="Rhea" id="RHEA-COMP:9863"/>
        <dbReference type="Rhea" id="RHEA-COMP:11604"/>
        <dbReference type="ChEBI" id="CHEBI:15378"/>
        <dbReference type="ChEBI" id="CHEBI:29999"/>
        <dbReference type="ChEBI" id="CHEBI:30616"/>
        <dbReference type="ChEBI" id="CHEBI:83421"/>
        <dbReference type="ChEBI" id="CHEBI:456216"/>
        <dbReference type="EC" id="2.7.11.1"/>
    </reaction>
</comment>
<evidence type="ECO:0000256" key="2">
    <source>
        <dbReference type="ARBA" id="ARBA00008684"/>
    </source>
</evidence>
<keyword evidence="13 20" id="KW-1133">Transmembrane helix</keyword>
<evidence type="ECO:0000259" key="21">
    <source>
        <dbReference type="PROSITE" id="PS50011"/>
    </source>
</evidence>
<dbReference type="InterPro" id="IPR000719">
    <property type="entry name" value="Prot_kinase_dom"/>
</dbReference>
<name>A0A922AHN0_CARIL</name>
<feature type="domain" description="Protein kinase" evidence="21">
    <location>
        <begin position="104"/>
        <end position="419"/>
    </location>
</feature>
<evidence type="ECO:0000256" key="19">
    <source>
        <dbReference type="PROSITE-ProRule" id="PRU10141"/>
    </source>
</evidence>
<evidence type="ECO:0000256" key="6">
    <source>
        <dbReference type="ARBA" id="ARBA00022679"/>
    </source>
</evidence>
<dbReference type="GO" id="GO:0005524">
    <property type="term" value="F:ATP binding"/>
    <property type="evidence" value="ECO:0007669"/>
    <property type="project" value="UniProtKB-UniRule"/>
</dbReference>
<evidence type="ECO:0000256" key="16">
    <source>
        <dbReference type="ARBA" id="ARBA00023180"/>
    </source>
</evidence>
<keyword evidence="8" id="KW-0732">Signal</keyword>
<evidence type="ECO:0000313" key="23">
    <source>
        <dbReference type="Proteomes" id="UP000811246"/>
    </source>
</evidence>
<keyword evidence="9" id="KW-0677">Repeat</keyword>
<evidence type="ECO:0000256" key="7">
    <source>
        <dbReference type="ARBA" id="ARBA00022692"/>
    </source>
</evidence>
<evidence type="ECO:0000256" key="10">
    <source>
        <dbReference type="ARBA" id="ARBA00022741"/>
    </source>
</evidence>
<evidence type="ECO:0000256" key="18">
    <source>
        <dbReference type="ARBA" id="ARBA00048679"/>
    </source>
</evidence>
<comment type="similarity">
    <text evidence="2">Belongs to the protein kinase superfamily. Ser/Thr protein kinase family.</text>
</comment>
<evidence type="ECO:0000256" key="20">
    <source>
        <dbReference type="SAM" id="Phobius"/>
    </source>
</evidence>
<dbReference type="PROSITE" id="PS50011">
    <property type="entry name" value="PROTEIN_KINASE_DOM"/>
    <property type="match status" value="2"/>
</dbReference>
<reference evidence="22" key="1">
    <citation type="submission" date="2021-01" db="EMBL/GenBank/DDBJ databases">
        <authorList>
            <person name="Lovell J.T."/>
            <person name="Bentley N."/>
            <person name="Bhattarai G."/>
            <person name="Jenkins J.W."/>
            <person name="Sreedasyam A."/>
            <person name="Alarcon Y."/>
            <person name="Bock C."/>
            <person name="Boston L."/>
            <person name="Carlson J."/>
            <person name="Cervantes K."/>
            <person name="Clermont K."/>
            <person name="Krom N."/>
            <person name="Kubenka K."/>
            <person name="Mamidi S."/>
            <person name="Mattison C."/>
            <person name="Monteros M."/>
            <person name="Pisani C."/>
            <person name="Plott C."/>
            <person name="Rajasekar S."/>
            <person name="Rhein H.S."/>
            <person name="Rohla C."/>
            <person name="Song M."/>
            <person name="Hilaire R.S."/>
            <person name="Shu S."/>
            <person name="Wells L."/>
            <person name="Wang X."/>
            <person name="Webber J."/>
            <person name="Heerema R.J."/>
            <person name="Klein P."/>
            <person name="Conner P."/>
            <person name="Grauke L."/>
            <person name="Grimwood J."/>
            <person name="Schmutz J."/>
            <person name="Randall J.J."/>
        </authorList>
    </citation>
    <scope>NUCLEOTIDE SEQUENCE</scope>
    <source>
        <tissue evidence="22">Leaf</tissue>
    </source>
</reference>
<dbReference type="EC" id="2.7.11.1" evidence="3"/>
<sequence length="1304" mass="144478">MSSYWNEYCWIIMMLFVLIVLTNLTAITTSRSSSLSTGALAGIVVGTIAGAVTMSAVVSLLILRKRMKKYSAVSRKRRASKASLRIDGVKAFSYGEMAMATNNFNNSALVGQGGYGKVYKGILADGTIVAIKRAQEGSLQGEKEFLTEIELLSRLHHRDLVSLIGYCDEECEQMLVYEFMVNGTLRDHLSAKCKEPLSFAMRLRIALGSAKGILYLHTEANPPIFHRDIKASNILLDSNYTAKVADFGLSRLAPVPDIEGTVPAHVSTVVKGTPGYLDPEYFLTHKLIDKSDVYSLGVVFLELLTGMQPISHGKIIVREAEYLDTTTIFSAGYSYKFEGSAVLCVIGMYQSRAWTWTHGLFVFAWLCWPSLLIRAEDPIRAITHPREVTALQAVKRSLIDPKKHLNNWNRGDPCTSNWTGIVCINTRGCLHVQQLTLLRMNLSGSLSPELGRLSNMTILDFMWNNISGTIPKEIGDITSLELLLLNGNQLTGSLPEELGNLPNLNRMQIDENHISGSIPISFSKLNKAQHFHMNNNSLSGQIPPELSRLPRLVHLLLDNNNLSGRLPPELSEMPSLNILQLDNNRFDGSTIPPSYSNMSKLFKLSLRNCSLQGPIPDLSRIPNLYYLDLSSNQLNGSIPPGRFSENITTIDLSNNNITGTIPANFLGLRKIQRLSLSNNSLIGSIPSTIWQNRKLQKLETLMVELQNNKLSNITGNATLPLNVTVRLRGNPVCSIINPVQFCGSESKNNDNGQSSPNTNTSVCLPQRCPPPYEYSPTSPATCFCAAPLLIGYRLKSPGLSDFLPYRVEFENFLAPTLQLFQDQLHIDSFIWEERSRLRMYLKLFPVYDANISSPSSFNTSEVQRIQHTFVSWNISNHDVFGPYDVLDFTNKDDNSRSPRFALSKGALVGIVLGTIAASVTLSILVSLLIVRRVHTRNYPAVSRRRRSSNASLRIDGVKAFTFGELAMATNNFNSSTQVGEGGYGKVYKGILADGTVVAIKRAQEGSLQGEREFLTEIELLSRLHHRNLVSLIGYCDEEFEQMLVYEFMSNGTLRDHLSAKCKEPLSFAMRLRIALGSAKGILYLHTEADPPIFHRDIKASNILLDSKYTAKVADFGLSRLAPVPDIEGTMPAHVSTVVKGTPGYLDPEYFLTHQLTDKSDVYSLGVVFLELLTAMQPISHGKNIVREVKVSYKSGMIFSVIDERMGSYPSDYVVKFFSLAMKCCEDETDARPSMAEVVRELESIWLSMGGPDIKMSYPIPMVTDAVKLDTLPSSSSMENPFVSMSIDASGSNLVSGVIPSITPR</sequence>
<dbReference type="EMBL" id="CM031837">
    <property type="protein sequence ID" value="KAG6680780.1"/>
    <property type="molecule type" value="Genomic_DNA"/>
</dbReference>
<proteinExistence type="inferred from homology"/>
<dbReference type="InterPro" id="IPR001611">
    <property type="entry name" value="Leu-rich_rpt"/>
</dbReference>
<dbReference type="InterPro" id="IPR013210">
    <property type="entry name" value="LRR_N_plant-typ"/>
</dbReference>
<feature type="binding site" evidence="19">
    <location>
        <position position="1000"/>
    </location>
    <ligand>
        <name>ATP</name>
        <dbReference type="ChEBI" id="CHEBI:30616"/>
    </ligand>
</feature>
<dbReference type="GO" id="GO:0016020">
    <property type="term" value="C:membrane"/>
    <property type="evidence" value="ECO:0007669"/>
    <property type="project" value="UniProtKB-SubCell"/>
</dbReference>
<dbReference type="Proteomes" id="UP000811246">
    <property type="component" value="Chromosome 13"/>
</dbReference>
<evidence type="ECO:0000256" key="4">
    <source>
        <dbReference type="ARBA" id="ARBA00022527"/>
    </source>
</evidence>
<evidence type="ECO:0000256" key="3">
    <source>
        <dbReference type="ARBA" id="ARBA00012513"/>
    </source>
</evidence>
<dbReference type="SMART" id="SM00220">
    <property type="entry name" value="S_TKc"/>
    <property type="match status" value="2"/>
</dbReference>
<dbReference type="InterPro" id="IPR017441">
    <property type="entry name" value="Protein_kinase_ATP_BS"/>
</dbReference>
<dbReference type="Pfam" id="PF00560">
    <property type="entry name" value="LRR_1"/>
    <property type="match status" value="3"/>
</dbReference>
<evidence type="ECO:0000256" key="13">
    <source>
        <dbReference type="ARBA" id="ARBA00022989"/>
    </source>
</evidence>
<evidence type="ECO:0000256" key="12">
    <source>
        <dbReference type="ARBA" id="ARBA00022840"/>
    </source>
</evidence>
<dbReference type="FunFam" id="1.10.510.10:FF:000453">
    <property type="entry name" value="LRR receptor-like serine/threonine-protein kinase HSL2"/>
    <property type="match status" value="1"/>
</dbReference>
<accession>A0A922AHN0</accession>
<dbReference type="Pfam" id="PF00069">
    <property type="entry name" value="Pkinase"/>
    <property type="match status" value="2"/>
</dbReference>
<dbReference type="FunFam" id="3.80.10.10:FF:000589">
    <property type="entry name" value="Probable LRR receptor-like serine/threonine-protein kinase At1g06840"/>
    <property type="match status" value="1"/>
</dbReference>
<evidence type="ECO:0000256" key="11">
    <source>
        <dbReference type="ARBA" id="ARBA00022777"/>
    </source>
</evidence>
<keyword evidence="6" id="KW-0808">Transferase</keyword>